<protein>
    <submittedName>
        <fullName evidence="3">Phage integrase SAM-like domain-containing protein</fullName>
    </submittedName>
</protein>
<evidence type="ECO:0000313" key="4">
    <source>
        <dbReference type="Proteomes" id="UP000698924"/>
    </source>
</evidence>
<dbReference type="InterPro" id="IPR025269">
    <property type="entry name" value="SAM-like_dom"/>
</dbReference>
<dbReference type="AlphaFoldDB" id="A0AA41D6M3"/>
<evidence type="ECO:0000313" key="3">
    <source>
        <dbReference type="EMBL" id="MBM6856141.1"/>
    </source>
</evidence>
<keyword evidence="1" id="KW-0238">DNA-binding</keyword>
<comment type="caution">
    <text evidence="3">The sequence shown here is derived from an EMBL/GenBank/DDBJ whole genome shotgun (WGS) entry which is preliminary data.</text>
</comment>
<dbReference type="EMBL" id="JACJMO010000001">
    <property type="protein sequence ID" value="MBM6856141.1"/>
    <property type="molecule type" value="Genomic_DNA"/>
</dbReference>
<dbReference type="Pfam" id="PF13102">
    <property type="entry name" value="Phage_int_SAM_5"/>
    <property type="match status" value="1"/>
</dbReference>
<accession>A0AA41D6M3</accession>
<proteinExistence type="predicted"/>
<dbReference type="InterPro" id="IPR010998">
    <property type="entry name" value="Integrase_recombinase_N"/>
</dbReference>
<sequence>MKKGKESLTACMAALILQLEKEGRPGTAHVYRSTLRRVLDFTGGVPLSFCEVTPLWLKSFQNYLQNRFAMSHSSVKVTETYFKRHTDERIGQMNREILSQVFCA</sequence>
<gene>
    <name evidence="3" type="ORF">H6D15_00730</name>
</gene>
<keyword evidence="4" id="KW-1185">Reference proteome</keyword>
<name>A0AA41D6M3_9BACT</name>
<dbReference type="Proteomes" id="UP000698924">
    <property type="component" value="Unassembled WGS sequence"/>
</dbReference>
<dbReference type="GO" id="GO:0003677">
    <property type="term" value="F:DNA binding"/>
    <property type="evidence" value="ECO:0007669"/>
    <property type="project" value="UniProtKB-KW"/>
</dbReference>
<dbReference type="RefSeq" id="WP_204970747.1">
    <property type="nucleotide sequence ID" value="NZ_JAAZTS010000001.1"/>
</dbReference>
<organism evidence="3 4">
    <name type="scientific">Caecibacteroides pullorum</name>
    <dbReference type="NCBI Taxonomy" id="2725562"/>
    <lineage>
        <taxon>Bacteria</taxon>
        <taxon>Pseudomonadati</taxon>
        <taxon>Bacteroidota</taxon>
        <taxon>Bacteroidia</taxon>
        <taxon>Bacteroidales</taxon>
        <taxon>Bacteroidaceae</taxon>
        <taxon>Caecibacteroides</taxon>
    </lineage>
</organism>
<feature type="domain" description="Phage integrase SAM-like" evidence="2">
    <location>
        <begin position="8"/>
        <end position="83"/>
    </location>
</feature>
<reference evidence="3 4" key="1">
    <citation type="journal article" date="2021" name="Sci. Rep.">
        <title>The distribution of antibiotic resistance genes in chicken gut microbiota commensals.</title>
        <authorList>
            <person name="Juricova H."/>
            <person name="Matiasovicova J."/>
            <person name="Kubasova T."/>
            <person name="Cejkova D."/>
            <person name="Rychlik I."/>
        </authorList>
    </citation>
    <scope>NUCLEOTIDE SEQUENCE [LARGE SCALE GENOMIC DNA]</scope>
    <source>
        <strain evidence="3 4">An421</strain>
    </source>
</reference>
<dbReference type="Gene3D" id="1.10.150.130">
    <property type="match status" value="1"/>
</dbReference>
<evidence type="ECO:0000256" key="1">
    <source>
        <dbReference type="ARBA" id="ARBA00023125"/>
    </source>
</evidence>
<evidence type="ECO:0000259" key="2">
    <source>
        <dbReference type="Pfam" id="PF13102"/>
    </source>
</evidence>